<dbReference type="Gene3D" id="3.90.79.10">
    <property type="entry name" value="Nucleoside Triphosphate Pyrophosphohydrolase"/>
    <property type="match status" value="1"/>
</dbReference>
<dbReference type="InterPro" id="IPR020084">
    <property type="entry name" value="NUDIX_hydrolase_CS"/>
</dbReference>
<dbReference type="CDD" id="cd02883">
    <property type="entry name" value="NUDIX_Hydrolase"/>
    <property type="match status" value="1"/>
</dbReference>
<dbReference type="EMBL" id="JACHGT010000005">
    <property type="protein sequence ID" value="MBB6034804.1"/>
    <property type="molecule type" value="Genomic_DNA"/>
</dbReference>
<dbReference type="PANTHER" id="PTHR43046:SF14">
    <property type="entry name" value="MUTT_NUDIX FAMILY PROTEIN"/>
    <property type="match status" value="1"/>
</dbReference>
<dbReference type="PANTHER" id="PTHR43046">
    <property type="entry name" value="GDP-MANNOSE MANNOSYL HYDROLASE"/>
    <property type="match status" value="1"/>
</dbReference>
<evidence type="ECO:0000313" key="7">
    <source>
        <dbReference type="Proteomes" id="UP000548476"/>
    </source>
</evidence>
<dbReference type="PROSITE" id="PS00893">
    <property type="entry name" value="NUDIX_BOX"/>
    <property type="match status" value="1"/>
</dbReference>
<sequence length="177" mass="19445">MVNRRRAGLLRGTVYRVFYRLPRRMQRFLARRISPKYILGAVILLHDHDGSRLLLLRQPPGHGWGLPAGLIDRGEYPIDAAVRELAEETGVRLAGGTELVPASPNAVVHTSGRWVDVVFTANVDPDTTELTIDGAEVLDIEWHDLANLPPLTPASAKLLSHYGIGPYAESLGEPVSD</sequence>
<dbReference type="Pfam" id="PF00293">
    <property type="entry name" value="NUDIX"/>
    <property type="match status" value="1"/>
</dbReference>
<evidence type="ECO:0000259" key="5">
    <source>
        <dbReference type="PROSITE" id="PS51462"/>
    </source>
</evidence>
<dbReference type="InterPro" id="IPR000086">
    <property type="entry name" value="NUDIX_hydrolase_dom"/>
</dbReference>
<dbReference type="InterPro" id="IPR015797">
    <property type="entry name" value="NUDIX_hydrolase-like_dom_sf"/>
</dbReference>
<comment type="cofactor">
    <cofactor evidence="1">
        <name>Mg(2+)</name>
        <dbReference type="ChEBI" id="CHEBI:18420"/>
    </cofactor>
</comment>
<dbReference type="RefSeq" id="WP_184787668.1">
    <property type="nucleotide sequence ID" value="NZ_BONT01000067.1"/>
</dbReference>
<comment type="caution">
    <text evidence="6">The sequence shown here is derived from an EMBL/GenBank/DDBJ whole genome shotgun (WGS) entry which is preliminary data.</text>
</comment>
<dbReference type="Proteomes" id="UP000548476">
    <property type="component" value="Unassembled WGS sequence"/>
</dbReference>
<comment type="similarity">
    <text evidence="2 4">Belongs to the Nudix hydrolase family.</text>
</comment>
<gene>
    <name evidence="6" type="ORF">HNR73_002658</name>
</gene>
<evidence type="ECO:0000256" key="1">
    <source>
        <dbReference type="ARBA" id="ARBA00001946"/>
    </source>
</evidence>
<dbReference type="PROSITE" id="PS51462">
    <property type="entry name" value="NUDIX"/>
    <property type="match status" value="1"/>
</dbReference>
<dbReference type="InterPro" id="IPR020476">
    <property type="entry name" value="Nudix_hydrolase"/>
</dbReference>
<evidence type="ECO:0000256" key="2">
    <source>
        <dbReference type="ARBA" id="ARBA00005582"/>
    </source>
</evidence>
<evidence type="ECO:0000313" key="6">
    <source>
        <dbReference type="EMBL" id="MBB6034804.1"/>
    </source>
</evidence>
<keyword evidence="7" id="KW-1185">Reference proteome</keyword>
<dbReference type="AlphaFoldDB" id="A0A841FG12"/>
<dbReference type="GO" id="GO:0016787">
    <property type="term" value="F:hydrolase activity"/>
    <property type="evidence" value="ECO:0007669"/>
    <property type="project" value="UniProtKB-KW"/>
</dbReference>
<organism evidence="6 7">
    <name type="scientific">Phytomonospora endophytica</name>
    <dbReference type="NCBI Taxonomy" id="714109"/>
    <lineage>
        <taxon>Bacteria</taxon>
        <taxon>Bacillati</taxon>
        <taxon>Actinomycetota</taxon>
        <taxon>Actinomycetes</taxon>
        <taxon>Micromonosporales</taxon>
        <taxon>Micromonosporaceae</taxon>
        <taxon>Phytomonospora</taxon>
    </lineage>
</organism>
<accession>A0A841FG12</accession>
<evidence type="ECO:0000256" key="3">
    <source>
        <dbReference type="ARBA" id="ARBA00022801"/>
    </source>
</evidence>
<keyword evidence="3 4" id="KW-0378">Hydrolase</keyword>
<feature type="domain" description="Nudix hydrolase" evidence="5">
    <location>
        <begin position="36"/>
        <end position="165"/>
    </location>
</feature>
<protein>
    <submittedName>
        <fullName evidence="6">8-oxo-dGTP pyrophosphatase MutT (NUDIX family)</fullName>
    </submittedName>
</protein>
<reference evidence="6 7" key="1">
    <citation type="submission" date="2020-08" db="EMBL/GenBank/DDBJ databases">
        <title>Genomic Encyclopedia of Type Strains, Phase IV (KMG-IV): sequencing the most valuable type-strain genomes for metagenomic binning, comparative biology and taxonomic classification.</title>
        <authorList>
            <person name="Goeker M."/>
        </authorList>
    </citation>
    <scope>NUCLEOTIDE SEQUENCE [LARGE SCALE GENOMIC DNA]</scope>
    <source>
        <strain evidence="6 7">YIM 65646</strain>
    </source>
</reference>
<proteinExistence type="inferred from homology"/>
<evidence type="ECO:0000256" key="4">
    <source>
        <dbReference type="RuleBase" id="RU003476"/>
    </source>
</evidence>
<name>A0A841FG12_9ACTN</name>
<dbReference type="SUPFAM" id="SSF55811">
    <property type="entry name" value="Nudix"/>
    <property type="match status" value="1"/>
</dbReference>
<dbReference type="PRINTS" id="PR00502">
    <property type="entry name" value="NUDIXFAMILY"/>
</dbReference>